<sequence length="131" mass="13985">GYYCSGVGLTKESNPCSAGYYCPGGQVTDSPVEYTCPKGFMCPLGSPSPIICPRGQYQDQVGEATCMPCPTGKYCDPHELNNVTGVIVPVDCPAGYYCPLSTEFAQQNPCAPGTFSNQTQLTQQSDCWDCP</sequence>
<proteinExistence type="predicted"/>
<feature type="non-terminal residue" evidence="1">
    <location>
        <position position="131"/>
    </location>
</feature>
<protein>
    <submittedName>
        <fullName evidence="1">Uncharacterized protein</fullName>
    </submittedName>
</protein>
<dbReference type="Proteomes" id="UP000749559">
    <property type="component" value="Unassembled WGS sequence"/>
</dbReference>
<comment type="caution">
    <text evidence="1">The sequence shown here is derived from an EMBL/GenBank/DDBJ whole genome shotgun (WGS) entry which is preliminary data.</text>
</comment>
<feature type="non-terminal residue" evidence="1">
    <location>
        <position position="1"/>
    </location>
</feature>
<dbReference type="PANTHER" id="PTHR46104">
    <property type="entry name" value="GENE 9195-RELATED-RELATED"/>
    <property type="match status" value="1"/>
</dbReference>
<dbReference type="OrthoDB" id="6071718at2759"/>
<organism evidence="1 2">
    <name type="scientific">Owenia fusiformis</name>
    <name type="common">Polychaete worm</name>
    <dbReference type="NCBI Taxonomy" id="6347"/>
    <lineage>
        <taxon>Eukaryota</taxon>
        <taxon>Metazoa</taxon>
        <taxon>Spiralia</taxon>
        <taxon>Lophotrochozoa</taxon>
        <taxon>Annelida</taxon>
        <taxon>Polychaeta</taxon>
        <taxon>Sedentaria</taxon>
        <taxon>Canalipalpata</taxon>
        <taxon>Sabellida</taxon>
        <taxon>Oweniida</taxon>
        <taxon>Oweniidae</taxon>
        <taxon>Owenia</taxon>
    </lineage>
</organism>
<accession>A0A8J1TXS0</accession>
<gene>
    <name evidence="1" type="ORF">OFUS_LOCUS21388</name>
</gene>
<evidence type="ECO:0000313" key="1">
    <source>
        <dbReference type="EMBL" id="CAH1797048.1"/>
    </source>
</evidence>
<name>A0A8J1TXS0_OWEFU</name>
<dbReference type="EMBL" id="CAIIXF020000010">
    <property type="protein sequence ID" value="CAH1797048.1"/>
    <property type="molecule type" value="Genomic_DNA"/>
</dbReference>
<dbReference type="AlphaFoldDB" id="A0A8J1TXS0"/>
<dbReference type="PANTHER" id="PTHR46104:SF1">
    <property type="entry name" value="GENE 9195-RELATED"/>
    <property type="match status" value="1"/>
</dbReference>
<keyword evidence="2" id="KW-1185">Reference proteome</keyword>
<reference evidence="1" key="1">
    <citation type="submission" date="2022-03" db="EMBL/GenBank/DDBJ databases">
        <authorList>
            <person name="Martin C."/>
        </authorList>
    </citation>
    <scope>NUCLEOTIDE SEQUENCE</scope>
</reference>
<evidence type="ECO:0000313" key="2">
    <source>
        <dbReference type="Proteomes" id="UP000749559"/>
    </source>
</evidence>
<dbReference type="SMART" id="SM01411">
    <property type="entry name" value="Ephrin_rec_like"/>
    <property type="match status" value="2"/>
</dbReference>
<dbReference type="Gene3D" id="2.10.50.10">
    <property type="entry name" value="Tumor Necrosis Factor Receptor, subunit A, domain 2"/>
    <property type="match status" value="1"/>
</dbReference>